<evidence type="ECO:0000313" key="2">
    <source>
        <dbReference type="Proteomes" id="UP000006578"/>
    </source>
</evidence>
<dbReference type="AlphaFoldDB" id="Q1GSH8"/>
<keyword evidence="2" id="KW-1185">Reference proteome</keyword>
<evidence type="ECO:0000313" key="1">
    <source>
        <dbReference type="EMBL" id="ABF53394.1"/>
    </source>
</evidence>
<accession>Q1GSH8</accession>
<sequence length="76" mass="7954">MAGGEHLRPDLLALIHPAEGGSLVDLGGFRRALGAQEAAMIEAGRCPPSVRPWLGARFAPAATWPELLAPLEPGDM</sequence>
<dbReference type="STRING" id="317655.Sala_1681"/>
<organism evidence="1 2">
    <name type="scientific">Sphingopyxis alaskensis (strain DSM 13593 / LMG 18877 / RB2256)</name>
    <name type="common">Sphingomonas alaskensis</name>
    <dbReference type="NCBI Taxonomy" id="317655"/>
    <lineage>
        <taxon>Bacteria</taxon>
        <taxon>Pseudomonadati</taxon>
        <taxon>Pseudomonadota</taxon>
        <taxon>Alphaproteobacteria</taxon>
        <taxon>Sphingomonadales</taxon>
        <taxon>Sphingomonadaceae</taxon>
        <taxon>Sphingopyxis</taxon>
    </lineage>
</organism>
<name>Q1GSH8_SPHAL</name>
<gene>
    <name evidence="1" type="ordered locus">Sala_1681</name>
</gene>
<dbReference type="EMBL" id="CP000356">
    <property type="protein sequence ID" value="ABF53394.1"/>
    <property type="molecule type" value="Genomic_DNA"/>
</dbReference>
<dbReference type="HOGENOM" id="CLU_2652579_0_0_5"/>
<proteinExistence type="predicted"/>
<dbReference type="KEGG" id="sal:Sala_1681"/>
<reference evidence="1 2" key="1">
    <citation type="journal article" date="2009" name="Proc. Natl. Acad. Sci. U.S.A.">
        <title>The genomic basis of trophic strategy in marine bacteria.</title>
        <authorList>
            <person name="Lauro F.M."/>
            <person name="McDougald D."/>
            <person name="Thomas T."/>
            <person name="Williams T.J."/>
            <person name="Egan S."/>
            <person name="Rice S."/>
            <person name="DeMaere M.Z."/>
            <person name="Ting L."/>
            <person name="Ertan H."/>
            <person name="Johnson J."/>
            <person name="Ferriera S."/>
            <person name="Lapidus A."/>
            <person name="Anderson I."/>
            <person name="Kyrpides N."/>
            <person name="Munk A.C."/>
            <person name="Detter C."/>
            <person name="Han C.S."/>
            <person name="Brown M.V."/>
            <person name="Robb F.T."/>
            <person name="Kjelleberg S."/>
            <person name="Cavicchioli R."/>
        </authorList>
    </citation>
    <scope>NUCLEOTIDE SEQUENCE [LARGE SCALE GENOMIC DNA]</scope>
    <source>
        <strain evidence="2">DSM 13593 / LMG 18877 / RB2256</strain>
    </source>
</reference>
<protein>
    <submittedName>
        <fullName evidence="1">Uncharacterized protein</fullName>
    </submittedName>
</protein>
<dbReference type="Proteomes" id="UP000006578">
    <property type="component" value="Chromosome"/>
</dbReference>